<dbReference type="AlphaFoldDB" id="A0AA38GUW6"/>
<dbReference type="EMBL" id="JAHRHJ020000002">
    <property type="protein sequence ID" value="KAH9326820.1"/>
    <property type="molecule type" value="Genomic_DNA"/>
</dbReference>
<keyword evidence="1" id="KW-0472">Membrane</keyword>
<dbReference type="Pfam" id="PF20479">
    <property type="entry name" value="TMEM128"/>
    <property type="match status" value="1"/>
</dbReference>
<sequence>TALNLGVLCIACDTIIFMYLAFWVKDATKVDNRWEISSPAAIPTATMIGLLAFFLFCMALWPIWRLLTLPLL</sequence>
<keyword evidence="3" id="KW-1185">Reference proteome</keyword>
<dbReference type="InterPro" id="IPR033579">
    <property type="entry name" value="TMEM128"/>
</dbReference>
<accession>A0AA38GUW6</accession>
<feature type="transmembrane region" description="Helical" evidence="1">
    <location>
        <begin position="6"/>
        <end position="24"/>
    </location>
</feature>
<feature type="transmembrane region" description="Helical" evidence="1">
    <location>
        <begin position="45"/>
        <end position="64"/>
    </location>
</feature>
<comment type="caution">
    <text evidence="2">The sequence shown here is derived from an EMBL/GenBank/DDBJ whole genome shotgun (WGS) entry which is preliminary data.</text>
</comment>
<dbReference type="PANTHER" id="PTHR31134:SF1">
    <property type="entry name" value="TRANSMEMBRANE PROTEIN 128"/>
    <property type="match status" value="1"/>
</dbReference>
<feature type="non-terminal residue" evidence="2">
    <location>
        <position position="1"/>
    </location>
</feature>
<protein>
    <submittedName>
        <fullName evidence="2">Uncharacterized protein</fullName>
    </submittedName>
</protein>
<gene>
    <name evidence="2" type="ORF">KI387_006998</name>
</gene>
<evidence type="ECO:0000256" key="1">
    <source>
        <dbReference type="SAM" id="Phobius"/>
    </source>
</evidence>
<proteinExistence type="predicted"/>
<reference evidence="2 3" key="1">
    <citation type="journal article" date="2021" name="Nat. Plants">
        <title>The Taxus genome provides insights into paclitaxel biosynthesis.</title>
        <authorList>
            <person name="Xiong X."/>
            <person name="Gou J."/>
            <person name="Liao Q."/>
            <person name="Li Y."/>
            <person name="Zhou Q."/>
            <person name="Bi G."/>
            <person name="Li C."/>
            <person name="Du R."/>
            <person name="Wang X."/>
            <person name="Sun T."/>
            <person name="Guo L."/>
            <person name="Liang H."/>
            <person name="Lu P."/>
            <person name="Wu Y."/>
            <person name="Zhang Z."/>
            <person name="Ro D.K."/>
            <person name="Shang Y."/>
            <person name="Huang S."/>
            <person name="Yan J."/>
        </authorList>
    </citation>
    <scope>NUCLEOTIDE SEQUENCE [LARGE SCALE GENOMIC DNA]</scope>
    <source>
        <strain evidence="2">Ta-2019</strain>
    </source>
</reference>
<name>A0AA38GUW6_TAXCH</name>
<evidence type="ECO:0000313" key="2">
    <source>
        <dbReference type="EMBL" id="KAH9326820.1"/>
    </source>
</evidence>
<keyword evidence="1" id="KW-0812">Transmembrane</keyword>
<organism evidence="2 3">
    <name type="scientific">Taxus chinensis</name>
    <name type="common">Chinese yew</name>
    <name type="synonym">Taxus wallichiana var. chinensis</name>
    <dbReference type="NCBI Taxonomy" id="29808"/>
    <lineage>
        <taxon>Eukaryota</taxon>
        <taxon>Viridiplantae</taxon>
        <taxon>Streptophyta</taxon>
        <taxon>Embryophyta</taxon>
        <taxon>Tracheophyta</taxon>
        <taxon>Spermatophyta</taxon>
        <taxon>Pinopsida</taxon>
        <taxon>Pinidae</taxon>
        <taxon>Conifers II</taxon>
        <taxon>Cupressales</taxon>
        <taxon>Taxaceae</taxon>
        <taxon>Taxus</taxon>
    </lineage>
</organism>
<keyword evidence="1" id="KW-1133">Transmembrane helix</keyword>
<feature type="non-terminal residue" evidence="2">
    <location>
        <position position="72"/>
    </location>
</feature>
<dbReference type="Proteomes" id="UP000824469">
    <property type="component" value="Unassembled WGS sequence"/>
</dbReference>
<evidence type="ECO:0000313" key="3">
    <source>
        <dbReference type="Proteomes" id="UP000824469"/>
    </source>
</evidence>
<dbReference type="PANTHER" id="PTHR31134">
    <property type="entry name" value="TRANSMEMBRANE PROTEIN 128"/>
    <property type="match status" value="1"/>
</dbReference>